<keyword evidence="4 8" id="KW-0812">Transmembrane</keyword>
<keyword evidence="6 8" id="KW-1133">Transmembrane helix</keyword>
<organism evidence="9 10">
    <name type="scientific">Blyttiomyces helicus</name>
    <dbReference type="NCBI Taxonomy" id="388810"/>
    <lineage>
        <taxon>Eukaryota</taxon>
        <taxon>Fungi</taxon>
        <taxon>Fungi incertae sedis</taxon>
        <taxon>Chytridiomycota</taxon>
        <taxon>Chytridiomycota incertae sedis</taxon>
        <taxon>Chytridiomycetes</taxon>
        <taxon>Chytridiomycetes incertae sedis</taxon>
        <taxon>Blyttiomyces</taxon>
    </lineage>
</organism>
<feature type="transmembrane region" description="Helical" evidence="8">
    <location>
        <begin position="119"/>
        <end position="144"/>
    </location>
</feature>
<dbReference type="EMBL" id="KZ996630">
    <property type="protein sequence ID" value="RKO88571.1"/>
    <property type="molecule type" value="Genomic_DNA"/>
</dbReference>
<evidence type="ECO:0000256" key="4">
    <source>
        <dbReference type="ARBA" id="ARBA00022692"/>
    </source>
</evidence>
<protein>
    <recommendedName>
        <fullName evidence="3">ER membrane protein complex subunit 4</fullName>
    </recommendedName>
</protein>
<feature type="non-terminal residue" evidence="9">
    <location>
        <position position="152"/>
    </location>
</feature>
<comment type="similarity">
    <text evidence="2">Belongs to the EMC4 family.</text>
</comment>
<evidence type="ECO:0000256" key="7">
    <source>
        <dbReference type="ARBA" id="ARBA00023136"/>
    </source>
</evidence>
<dbReference type="PANTHER" id="PTHR19315">
    <property type="entry name" value="ER MEMBRANE PROTEIN COMPLEX SUBUNIT 4"/>
    <property type="match status" value="1"/>
</dbReference>
<accession>A0A4P9W7V0</accession>
<comment type="subcellular location">
    <subcellularLocation>
        <location evidence="1">Endoplasmic reticulum membrane</location>
        <topology evidence="1">Multi-pass membrane protein</topology>
    </subcellularLocation>
</comment>
<evidence type="ECO:0000256" key="3">
    <source>
        <dbReference type="ARBA" id="ARBA00020820"/>
    </source>
</evidence>
<gene>
    <name evidence="9" type="ORF">BDK51DRAFT_27397</name>
</gene>
<evidence type="ECO:0000313" key="10">
    <source>
        <dbReference type="Proteomes" id="UP000269721"/>
    </source>
</evidence>
<reference evidence="10" key="1">
    <citation type="journal article" date="2018" name="Nat. Microbiol.">
        <title>Leveraging single-cell genomics to expand the fungal tree of life.</title>
        <authorList>
            <person name="Ahrendt S.R."/>
            <person name="Quandt C.A."/>
            <person name="Ciobanu D."/>
            <person name="Clum A."/>
            <person name="Salamov A."/>
            <person name="Andreopoulos B."/>
            <person name="Cheng J.F."/>
            <person name="Woyke T."/>
            <person name="Pelin A."/>
            <person name="Henrissat B."/>
            <person name="Reynolds N.K."/>
            <person name="Benny G.L."/>
            <person name="Smith M.E."/>
            <person name="James T.Y."/>
            <person name="Grigoriev I.V."/>
        </authorList>
    </citation>
    <scope>NUCLEOTIDE SEQUENCE [LARGE SCALE GENOMIC DNA]</scope>
</reference>
<keyword evidence="5" id="KW-0256">Endoplasmic reticulum</keyword>
<name>A0A4P9W7V0_9FUNG</name>
<keyword evidence="10" id="KW-1185">Reference proteome</keyword>
<dbReference type="Proteomes" id="UP000269721">
    <property type="component" value="Unassembled WGS sequence"/>
</dbReference>
<evidence type="ECO:0000256" key="5">
    <source>
        <dbReference type="ARBA" id="ARBA00022824"/>
    </source>
</evidence>
<dbReference type="Pfam" id="PF06417">
    <property type="entry name" value="EMC4"/>
    <property type="match status" value="1"/>
</dbReference>
<sequence>MDGNDHRYDTPPALTALGSWNANQSLVAVGKSPICPHLYSPSAKLPICITAYTNMGAASGFDVSARIAAKPRGEGGEEKKGKISDEEQAKIDTNIANLKMKKAWDTALGPAKSIPMNAFMLWMSGNSVQIFSILITVMMLWNAIKAVMGTAG</sequence>
<evidence type="ECO:0000256" key="8">
    <source>
        <dbReference type="SAM" id="Phobius"/>
    </source>
</evidence>
<evidence type="ECO:0000256" key="2">
    <source>
        <dbReference type="ARBA" id="ARBA00007715"/>
    </source>
</evidence>
<keyword evidence="7 8" id="KW-0472">Membrane</keyword>
<evidence type="ECO:0000313" key="9">
    <source>
        <dbReference type="EMBL" id="RKO88571.1"/>
    </source>
</evidence>
<dbReference type="GO" id="GO:0005789">
    <property type="term" value="C:endoplasmic reticulum membrane"/>
    <property type="evidence" value="ECO:0007669"/>
    <property type="project" value="UniProtKB-SubCell"/>
</dbReference>
<evidence type="ECO:0000256" key="6">
    <source>
        <dbReference type="ARBA" id="ARBA00022989"/>
    </source>
</evidence>
<dbReference type="OrthoDB" id="369569at2759"/>
<dbReference type="InterPro" id="IPR009445">
    <property type="entry name" value="TMEM85/Emc4"/>
</dbReference>
<proteinExistence type="inferred from homology"/>
<dbReference type="AlphaFoldDB" id="A0A4P9W7V0"/>
<evidence type="ECO:0000256" key="1">
    <source>
        <dbReference type="ARBA" id="ARBA00004477"/>
    </source>
</evidence>